<gene>
    <name evidence="3" type="ORF">AVEN_117118_1</name>
</gene>
<evidence type="ECO:0000256" key="1">
    <source>
        <dbReference type="SAM" id="MobiDB-lite"/>
    </source>
</evidence>
<reference evidence="3 4" key="1">
    <citation type="journal article" date="2019" name="Sci. Rep.">
        <title>Orb-weaving spider Araneus ventricosus genome elucidates the spidroin gene catalogue.</title>
        <authorList>
            <person name="Kono N."/>
            <person name="Nakamura H."/>
            <person name="Ohtoshi R."/>
            <person name="Moran D.A.P."/>
            <person name="Shinohara A."/>
            <person name="Yoshida Y."/>
            <person name="Fujiwara M."/>
            <person name="Mori M."/>
            <person name="Tomita M."/>
            <person name="Arakawa K."/>
        </authorList>
    </citation>
    <scope>NUCLEOTIDE SEQUENCE [LARGE SCALE GENOMIC DNA]</scope>
</reference>
<feature type="chain" id="PRO_5021267691" evidence="2">
    <location>
        <begin position="21"/>
        <end position="110"/>
    </location>
</feature>
<feature type="signal peptide" evidence="2">
    <location>
        <begin position="1"/>
        <end position="20"/>
    </location>
</feature>
<organism evidence="3 4">
    <name type="scientific">Araneus ventricosus</name>
    <name type="common">Orbweaver spider</name>
    <name type="synonym">Epeira ventricosa</name>
    <dbReference type="NCBI Taxonomy" id="182803"/>
    <lineage>
        <taxon>Eukaryota</taxon>
        <taxon>Metazoa</taxon>
        <taxon>Ecdysozoa</taxon>
        <taxon>Arthropoda</taxon>
        <taxon>Chelicerata</taxon>
        <taxon>Arachnida</taxon>
        <taxon>Araneae</taxon>
        <taxon>Araneomorphae</taxon>
        <taxon>Entelegynae</taxon>
        <taxon>Araneoidea</taxon>
        <taxon>Araneidae</taxon>
        <taxon>Araneus</taxon>
    </lineage>
</organism>
<evidence type="ECO:0000313" key="3">
    <source>
        <dbReference type="EMBL" id="GBM98711.1"/>
    </source>
</evidence>
<proteinExistence type="predicted"/>
<accession>A0A4Y2K8R8</accession>
<evidence type="ECO:0000256" key="2">
    <source>
        <dbReference type="SAM" id="SignalP"/>
    </source>
</evidence>
<dbReference type="Proteomes" id="UP000499080">
    <property type="component" value="Unassembled WGS sequence"/>
</dbReference>
<feature type="compositionally biased region" description="Basic and acidic residues" evidence="1">
    <location>
        <begin position="54"/>
        <end position="71"/>
    </location>
</feature>
<sequence length="110" mass="12902">MCVLLYFLSAFEGCARQTWAHRLLQAANKREEHTSSFPSFSSSLFFKLKTHRSWKPDPRKSRDGCEKKPLDESFYPNDDVNPKLGLKEEKRRCIRIIGSDDFFSKEEIII</sequence>
<feature type="region of interest" description="Disordered" evidence="1">
    <location>
        <begin position="51"/>
        <end position="76"/>
    </location>
</feature>
<dbReference type="EMBL" id="BGPR01004350">
    <property type="protein sequence ID" value="GBM98711.1"/>
    <property type="molecule type" value="Genomic_DNA"/>
</dbReference>
<comment type="caution">
    <text evidence="3">The sequence shown here is derived from an EMBL/GenBank/DDBJ whole genome shotgun (WGS) entry which is preliminary data.</text>
</comment>
<name>A0A4Y2K8R8_ARAVE</name>
<keyword evidence="4" id="KW-1185">Reference proteome</keyword>
<dbReference type="AlphaFoldDB" id="A0A4Y2K8R8"/>
<protein>
    <submittedName>
        <fullName evidence="3">Uncharacterized protein</fullName>
    </submittedName>
</protein>
<keyword evidence="2" id="KW-0732">Signal</keyword>
<evidence type="ECO:0000313" key="4">
    <source>
        <dbReference type="Proteomes" id="UP000499080"/>
    </source>
</evidence>